<dbReference type="InterPro" id="IPR019812">
    <property type="entry name" value="Hydgase_assmbl_chp_CS"/>
</dbReference>
<comment type="similarity">
    <text evidence="1">Belongs to the HupF/HypC family.</text>
</comment>
<dbReference type="NCBIfam" id="TIGR00074">
    <property type="entry name" value="hypC_hupF"/>
    <property type="match status" value="1"/>
</dbReference>
<dbReference type="PROSITE" id="PS01097">
    <property type="entry name" value="HUPF_HYPC"/>
    <property type="match status" value="1"/>
</dbReference>
<protein>
    <submittedName>
        <fullName evidence="2">HypC/HybG/HupF family hydrogenase formation chaperone</fullName>
    </submittedName>
</protein>
<reference evidence="2 3" key="1">
    <citation type="submission" date="2019-11" db="EMBL/GenBank/DDBJ databases">
        <title>The genome sequence of Methylocystis heyeri.</title>
        <authorList>
            <person name="Oshkin I.Y."/>
            <person name="Miroshnikov K."/>
            <person name="Dedysh S.N."/>
        </authorList>
    </citation>
    <scope>NUCLEOTIDE SEQUENCE [LARGE SCALE GENOMIC DNA]</scope>
    <source>
        <strain evidence="2 3">H2</strain>
    </source>
</reference>
<dbReference type="GO" id="GO:1902670">
    <property type="term" value="F:carbon dioxide binding"/>
    <property type="evidence" value="ECO:0007669"/>
    <property type="project" value="TreeGrafter"/>
</dbReference>
<evidence type="ECO:0000313" key="2">
    <source>
        <dbReference type="EMBL" id="QGM44374.1"/>
    </source>
</evidence>
<dbReference type="SUPFAM" id="SSF159127">
    <property type="entry name" value="HupF/HypC-like"/>
    <property type="match status" value="1"/>
</dbReference>
<dbReference type="Proteomes" id="UP000309061">
    <property type="component" value="Chromosome"/>
</dbReference>
<dbReference type="GO" id="GO:0005506">
    <property type="term" value="F:iron ion binding"/>
    <property type="evidence" value="ECO:0007669"/>
    <property type="project" value="TreeGrafter"/>
</dbReference>
<dbReference type="KEGG" id="mhey:H2LOC_000920"/>
<dbReference type="PRINTS" id="PR00445">
    <property type="entry name" value="HUPFHYPC"/>
</dbReference>
<evidence type="ECO:0000313" key="3">
    <source>
        <dbReference type="Proteomes" id="UP000309061"/>
    </source>
</evidence>
<accession>A0A6B8K835</accession>
<dbReference type="Gene3D" id="2.30.30.140">
    <property type="match status" value="1"/>
</dbReference>
<evidence type="ECO:0000256" key="1">
    <source>
        <dbReference type="ARBA" id="ARBA00006018"/>
    </source>
</evidence>
<dbReference type="Pfam" id="PF01455">
    <property type="entry name" value="HupF_HypC"/>
    <property type="match status" value="1"/>
</dbReference>
<keyword evidence="3" id="KW-1185">Reference proteome</keyword>
<dbReference type="GO" id="GO:0051604">
    <property type="term" value="P:protein maturation"/>
    <property type="evidence" value="ECO:0007669"/>
    <property type="project" value="TreeGrafter"/>
</dbReference>
<dbReference type="OrthoDB" id="9806017at2"/>
<proteinExistence type="inferred from homology"/>
<dbReference type="EMBL" id="CP046052">
    <property type="protein sequence ID" value="QGM44374.1"/>
    <property type="molecule type" value="Genomic_DNA"/>
</dbReference>
<dbReference type="PANTHER" id="PTHR35177:SF2">
    <property type="entry name" value="HYDROGENASE MATURATION FACTOR HYBG"/>
    <property type="match status" value="1"/>
</dbReference>
<name>A0A6B8K835_9HYPH</name>
<organism evidence="2 3">
    <name type="scientific">Methylocystis heyeri</name>
    <dbReference type="NCBI Taxonomy" id="391905"/>
    <lineage>
        <taxon>Bacteria</taxon>
        <taxon>Pseudomonadati</taxon>
        <taxon>Pseudomonadota</taxon>
        <taxon>Alphaproteobacteria</taxon>
        <taxon>Hyphomicrobiales</taxon>
        <taxon>Methylocystaceae</taxon>
        <taxon>Methylocystis</taxon>
    </lineage>
</organism>
<dbReference type="AlphaFoldDB" id="A0A6B8K835"/>
<sequence>MCIGVPMKVLESDEFSALCESEGERLRVSTLLVGPQPPGAHVLVHLGSAVRVLDDHEAALISSALAGLGAAMGGQGFERHFADLIDREPQLPDHLKRN</sequence>
<dbReference type="RefSeq" id="WP_136494679.1">
    <property type="nucleotide sequence ID" value="NZ_CP046052.1"/>
</dbReference>
<dbReference type="InterPro" id="IPR001109">
    <property type="entry name" value="Hydrogenase_HupF/HypC"/>
</dbReference>
<gene>
    <name evidence="2" type="primary">hypC</name>
    <name evidence="2" type="ORF">H2LOC_000920</name>
</gene>
<dbReference type="PANTHER" id="PTHR35177">
    <property type="entry name" value="HYDROGENASE MATURATION FACTOR HYBG"/>
    <property type="match status" value="1"/>
</dbReference>